<dbReference type="AlphaFoldDB" id="A0A316V7M4"/>
<name>A0A316V7M4_9BASI</name>
<dbReference type="InParanoid" id="A0A316V7M4"/>
<feature type="region of interest" description="Disordered" evidence="1">
    <location>
        <begin position="117"/>
        <end position="139"/>
    </location>
</feature>
<feature type="chain" id="PRO_5016332817" evidence="2">
    <location>
        <begin position="21"/>
        <end position="139"/>
    </location>
</feature>
<protein>
    <submittedName>
        <fullName evidence="3">Uncharacterized protein</fullName>
    </submittedName>
</protein>
<sequence>MVRVLLVLLTQLYFTYTISSAPAETTKRLNKEPARLFSLTPAEARSHQREEEDLYHKIAQPLDKHEWGLIHKSVLNPTRIYDRFKVKSIQNQGRLHQDNMIKLSAIAHTGGKALVSKSASGKRWEYRSTHPDQNTGNPE</sequence>
<gene>
    <name evidence="3" type="ORF">FA14DRAFT_158145</name>
</gene>
<keyword evidence="2" id="KW-0732">Signal</keyword>
<evidence type="ECO:0000313" key="4">
    <source>
        <dbReference type="Proteomes" id="UP000245771"/>
    </source>
</evidence>
<dbReference type="RefSeq" id="XP_025352515.1">
    <property type="nucleotide sequence ID" value="XM_025497936.1"/>
</dbReference>
<reference evidence="3 4" key="1">
    <citation type="journal article" date="2018" name="Mol. Biol. Evol.">
        <title>Broad Genomic Sampling Reveals a Smut Pathogenic Ancestry of the Fungal Clade Ustilaginomycotina.</title>
        <authorList>
            <person name="Kijpornyongpan T."/>
            <person name="Mondo S.J."/>
            <person name="Barry K."/>
            <person name="Sandor L."/>
            <person name="Lee J."/>
            <person name="Lipzen A."/>
            <person name="Pangilinan J."/>
            <person name="LaButti K."/>
            <person name="Hainaut M."/>
            <person name="Henrissat B."/>
            <person name="Grigoriev I.V."/>
            <person name="Spatafora J.W."/>
            <person name="Aime M.C."/>
        </authorList>
    </citation>
    <scope>NUCLEOTIDE SEQUENCE [LARGE SCALE GENOMIC DNA]</scope>
    <source>
        <strain evidence="3 4">MCA 3882</strain>
    </source>
</reference>
<accession>A0A316V7M4</accession>
<organism evidence="3 4">
    <name type="scientific">Meira miltonrushii</name>
    <dbReference type="NCBI Taxonomy" id="1280837"/>
    <lineage>
        <taxon>Eukaryota</taxon>
        <taxon>Fungi</taxon>
        <taxon>Dikarya</taxon>
        <taxon>Basidiomycota</taxon>
        <taxon>Ustilaginomycotina</taxon>
        <taxon>Exobasidiomycetes</taxon>
        <taxon>Exobasidiales</taxon>
        <taxon>Brachybasidiaceae</taxon>
        <taxon>Meira</taxon>
    </lineage>
</organism>
<evidence type="ECO:0000313" key="3">
    <source>
        <dbReference type="EMBL" id="PWN32213.1"/>
    </source>
</evidence>
<feature type="signal peptide" evidence="2">
    <location>
        <begin position="1"/>
        <end position="20"/>
    </location>
</feature>
<dbReference type="GeneID" id="37019717"/>
<evidence type="ECO:0000256" key="1">
    <source>
        <dbReference type="SAM" id="MobiDB-lite"/>
    </source>
</evidence>
<evidence type="ECO:0000256" key="2">
    <source>
        <dbReference type="SAM" id="SignalP"/>
    </source>
</evidence>
<dbReference type="Proteomes" id="UP000245771">
    <property type="component" value="Unassembled WGS sequence"/>
</dbReference>
<proteinExistence type="predicted"/>
<keyword evidence="4" id="KW-1185">Reference proteome</keyword>
<dbReference type="EMBL" id="KZ819606">
    <property type="protein sequence ID" value="PWN32213.1"/>
    <property type="molecule type" value="Genomic_DNA"/>
</dbReference>